<keyword evidence="1" id="KW-0472">Membrane</keyword>
<feature type="transmembrane region" description="Helical" evidence="1">
    <location>
        <begin position="44"/>
        <end position="72"/>
    </location>
</feature>
<proteinExistence type="predicted"/>
<evidence type="ECO:0000313" key="3">
    <source>
        <dbReference type="Proteomes" id="UP001321492"/>
    </source>
</evidence>
<sequence>MRRLILEEPVTRAAVWSRRIGGFALAVTLIGVFLVRQQRVEMTAGLAVFGSGLLLALGAAGLAAIAFAMIWLEGRRGLGRAVQGLVLALAVLAWPGFLAFKAVLLPKLNDVSTDIEEPPAFSRSRAALAARGGHVPVEVAPATRRRQREAYPLVAPLHLDLTPEEAFEAVRKAAQVMGWEIVEAAPPGGRIGLGRLDAVDRSLILRFPDDITVRLRPRVGGTRIDVRSASRYGAHDFGVNAARITDFLEEVSAQAEAR</sequence>
<dbReference type="Proteomes" id="UP001321492">
    <property type="component" value="Unassembled WGS sequence"/>
</dbReference>
<gene>
    <name evidence="2" type="ORF">QNA08_05725</name>
</gene>
<name>A0ABT7AED0_9HYPH</name>
<dbReference type="EMBL" id="JASJEV010000003">
    <property type="protein sequence ID" value="MDJ1157728.1"/>
    <property type="molecule type" value="Genomic_DNA"/>
</dbReference>
<keyword evidence="3" id="KW-1185">Reference proteome</keyword>
<comment type="caution">
    <text evidence="2">The sequence shown here is derived from an EMBL/GenBank/DDBJ whole genome shotgun (WGS) entry which is preliminary data.</text>
</comment>
<protein>
    <submittedName>
        <fullName evidence="2">DUF1499 domain-containing protein</fullName>
    </submittedName>
</protein>
<reference evidence="2 3" key="1">
    <citation type="submission" date="2023-05" db="EMBL/GenBank/DDBJ databases">
        <title>Chelatococcus sp. nov., a moderately thermophilic bacterium isolated from hot spring microbial mat.</title>
        <authorList>
            <person name="Hu C.-J."/>
            <person name="Li W.-J."/>
        </authorList>
    </citation>
    <scope>NUCLEOTIDE SEQUENCE [LARGE SCALE GENOMIC DNA]</scope>
    <source>
        <strain evidence="2 3">SYSU G07232</strain>
    </source>
</reference>
<organism evidence="2 3">
    <name type="scientific">Chelatococcus albus</name>
    <dbReference type="NCBI Taxonomy" id="3047466"/>
    <lineage>
        <taxon>Bacteria</taxon>
        <taxon>Pseudomonadati</taxon>
        <taxon>Pseudomonadota</taxon>
        <taxon>Alphaproteobacteria</taxon>
        <taxon>Hyphomicrobiales</taxon>
        <taxon>Chelatococcaceae</taxon>
        <taxon>Chelatococcus</taxon>
    </lineage>
</organism>
<feature type="transmembrane region" description="Helical" evidence="1">
    <location>
        <begin position="20"/>
        <end position="38"/>
    </location>
</feature>
<accession>A0ABT7AED0</accession>
<keyword evidence="1" id="KW-0812">Transmembrane</keyword>
<keyword evidence="1" id="KW-1133">Transmembrane helix</keyword>
<evidence type="ECO:0000256" key="1">
    <source>
        <dbReference type="SAM" id="Phobius"/>
    </source>
</evidence>
<evidence type="ECO:0000313" key="2">
    <source>
        <dbReference type="EMBL" id="MDJ1157728.1"/>
    </source>
</evidence>
<dbReference type="RefSeq" id="WP_283739731.1">
    <property type="nucleotide sequence ID" value="NZ_JASJEV010000003.1"/>
</dbReference>
<dbReference type="InterPro" id="IPR010865">
    <property type="entry name" value="DUF1499"/>
</dbReference>
<dbReference type="Pfam" id="PF07386">
    <property type="entry name" value="DUF1499"/>
    <property type="match status" value="1"/>
</dbReference>
<feature type="transmembrane region" description="Helical" evidence="1">
    <location>
        <begin position="84"/>
        <end position="104"/>
    </location>
</feature>